<sequence>MTHKILAVPSALSNYSLIVKTGARTNYVNSFVYFFDKGRVNIKTKI</sequence>
<protein>
    <submittedName>
        <fullName evidence="1">Uncharacterized protein</fullName>
    </submittedName>
</protein>
<organism evidence="1">
    <name type="scientific">marine metagenome</name>
    <dbReference type="NCBI Taxonomy" id="408172"/>
    <lineage>
        <taxon>unclassified sequences</taxon>
        <taxon>metagenomes</taxon>
        <taxon>ecological metagenomes</taxon>
    </lineage>
</organism>
<name>A0A381QC78_9ZZZZ</name>
<dbReference type="AlphaFoldDB" id="A0A381QC78"/>
<gene>
    <name evidence="1" type="ORF">METZ01_LOCUS29789</name>
</gene>
<proteinExistence type="predicted"/>
<accession>A0A381QC78</accession>
<dbReference type="EMBL" id="UINC01001296">
    <property type="protein sequence ID" value="SUZ76935.1"/>
    <property type="molecule type" value="Genomic_DNA"/>
</dbReference>
<evidence type="ECO:0000313" key="1">
    <source>
        <dbReference type="EMBL" id="SUZ76935.1"/>
    </source>
</evidence>
<reference evidence="1" key="1">
    <citation type="submission" date="2018-05" db="EMBL/GenBank/DDBJ databases">
        <authorList>
            <person name="Lanie J.A."/>
            <person name="Ng W.-L."/>
            <person name="Kazmierczak K.M."/>
            <person name="Andrzejewski T.M."/>
            <person name="Davidsen T.M."/>
            <person name="Wayne K.J."/>
            <person name="Tettelin H."/>
            <person name="Glass J.I."/>
            <person name="Rusch D."/>
            <person name="Podicherti R."/>
            <person name="Tsui H.-C.T."/>
            <person name="Winkler M.E."/>
        </authorList>
    </citation>
    <scope>NUCLEOTIDE SEQUENCE</scope>
</reference>